<accession>A0A8S5TJK2</accession>
<protein>
    <submittedName>
        <fullName evidence="1">Uncharacterized protein</fullName>
    </submittedName>
</protein>
<sequence length="128" mass="13770">MAFGTVNVGQEKIDQNVFLTNEKVGVPLGLATLDANGKLSKSQQPEIDAYTKQQTDNLVTEDIAAHNEDSTAHGDIRASVDKLDAALKAFELKFATDIKSNPFSVTFTSLTGVIVTGVWNAAQGRIEF</sequence>
<name>A0A8S5TJK2_9CAUD</name>
<reference evidence="1" key="1">
    <citation type="journal article" date="2021" name="Proc. Natl. Acad. Sci. U.S.A.">
        <title>A Catalog of Tens of Thousands of Viruses from Human Metagenomes Reveals Hidden Associations with Chronic Diseases.</title>
        <authorList>
            <person name="Tisza M.J."/>
            <person name="Buck C.B."/>
        </authorList>
    </citation>
    <scope>NUCLEOTIDE SEQUENCE</scope>
    <source>
        <strain evidence="1">Ctu3532</strain>
    </source>
</reference>
<organism evidence="1">
    <name type="scientific">Caudovirales sp. ctu3532</name>
    <dbReference type="NCBI Taxonomy" id="2827639"/>
    <lineage>
        <taxon>Viruses</taxon>
        <taxon>Duplodnaviria</taxon>
        <taxon>Heunggongvirae</taxon>
        <taxon>Uroviricota</taxon>
        <taxon>Caudoviricetes</taxon>
    </lineage>
</organism>
<evidence type="ECO:0000313" key="1">
    <source>
        <dbReference type="EMBL" id="DAF62962.1"/>
    </source>
</evidence>
<dbReference type="EMBL" id="BK032830">
    <property type="protein sequence ID" value="DAF62962.1"/>
    <property type="molecule type" value="Genomic_DNA"/>
</dbReference>
<proteinExistence type="predicted"/>